<evidence type="ECO:0000313" key="2">
    <source>
        <dbReference type="WBParaSite" id="ES5_v2.g20148.t1"/>
    </source>
</evidence>
<accession>A0AC34FS50</accession>
<proteinExistence type="predicted"/>
<name>A0AC34FS50_9BILA</name>
<dbReference type="WBParaSite" id="ES5_v2.g20148.t1">
    <property type="protein sequence ID" value="ES5_v2.g20148.t1"/>
    <property type="gene ID" value="ES5_v2.g20148"/>
</dbReference>
<evidence type="ECO:0000313" key="1">
    <source>
        <dbReference type="Proteomes" id="UP000887579"/>
    </source>
</evidence>
<sequence>MPLKIVEPITKNQISDLFGKTVSRGKHFAEGKMSEEALLCFIYDSSKIHNLDVGFYKKCLIVKQKQQYKLDESFIDKIRRMFNQDKRPKFVRIPNSLSLNYFNEKFNYTDNVIILKNPDNSQTIRDYVLSFKPKSVAVDAETCAIIKAVQNRAYDYIAFAFSYNHVFLWYRPKTRYLKGLFKFLKDLNVCVLHWGPGDEKAFVQDQLSQNLQPIISNGQSPSLSDAAIIVTGHPLDKGK</sequence>
<dbReference type="Proteomes" id="UP000887579">
    <property type="component" value="Unplaced"/>
</dbReference>
<organism evidence="1 2">
    <name type="scientific">Panagrolaimus sp. ES5</name>
    <dbReference type="NCBI Taxonomy" id="591445"/>
    <lineage>
        <taxon>Eukaryota</taxon>
        <taxon>Metazoa</taxon>
        <taxon>Ecdysozoa</taxon>
        <taxon>Nematoda</taxon>
        <taxon>Chromadorea</taxon>
        <taxon>Rhabditida</taxon>
        <taxon>Tylenchina</taxon>
        <taxon>Panagrolaimomorpha</taxon>
        <taxon>Panagrolaimoidea</taxon>
        <taxon>Panagrolaimidae</taxon>
        <taxon>Panagrolaimus</taxon>
    </lineage>
</organism>
<reference evidence="2" key="1">
    <citation type="submission" date="2022-11" db="UniProtKB">
        <authorList>
            <consortium name="WormBaseParasite"/>
        </authorList>
    </citation>
    <scope>IDENTIFICATION</scope>
</reference>
<protein>
    <submittedName>
        <fullName evidence="2">Uncharacterized protein</fullName>
    </submittedName>
</protein>